<organism evidence="1 2">
    <name type="scientific">Syntrophotalea carbinolica (strain DSM 2380 / NBRC 103641 / GraBd1)</name>
    <name type="common">Pelobacter carbinolicus</name>
    <dbReference type="NCBI Taxonomy" id="338963"/>
    <lineage>
        <taxon>Bacteria</taxon>
        <taxon>Pseudomonadati</taxon>
        <taxon>Thermodesulfobacteriota</taxon>
        <taxon>Desulfuromonadia</taxon>
        <taxon>Desulfuromonadales</taxon>
        <taxon>Syntrophotaleaceae</taxon>
        <taxon>Syntrophotalea</taxon>
    </lineage>
</organism>
<keyword evidence="2" id="KW-1185">Reference proteome</keyword>
<sequence length="72" mass="8210">MESGQKVRERWIFESFLLRMFTVASGPTIGAGIVPFSMSLTPCAGCRRSSPTVDRMRVFEWIRHTTGVNLRF</sequence>
<dbReference type="STRING" id="338963.Pcar_3231"/>
<dbReference type="HOGENOM" id="CLU_2718736_0_0_7"/>
<dbReference type="AlphaFoldDB" id="Q0C6T6"/>
<proteinExistence type="predicted"/>
<dbReference type="EMBL" id="CP000142">
    <property type="protein sequence ID" value="ABI81851.1"/>
    <property type="molecule type" value="Genomic_DNA"/>
</dbReference>
<gene>
    <name evidence="1" type="ordered locus">Pcar_3231</name>
</gene>
<reference evidence="2" key="1">
    <citation type="submission" date="2005-10" db="EMBL/GenBank/DDBJ databases">
        <title>Complete sequence of Pelobacter carbinolicus DSM 2380.</title>
        <authorList>
            <person name="Copeland A."/>
            <person name="Lucas S."/>
            <person name="Lapidus A."/>
            <person name="Barry K."/>
            <person name="Detter J.C."/>
            <person name="Glavina T."/>
            <person name="Hammon N."/>
            <person name="Israni S."/>
            <person name="Pitluck S."/>
            <person name="Chertkov O."/>
            <person name="Schmutz J."/>
            <person name="Larimer F."/>
            <person name="Land M."/>
            <person name="Kyrpides N."/>
            <person name="Ivanova N."/>
            <person name="Richardson P."/>
        </authorList>
    </citation>
    <scope>NUCLEOTIDE SEQUENCE [LARGE SCALE GENOMIC DNA]</scope>
    <source>
        <strain evidence="2">DSM 2380 / NBRC 103641 / GraBd1</strain>
    </source>
</reference>
<protein>
    <submittedName>
        <fullName evidence="1">Uncharacterized protein</fullName>
    </submittedName>
</protein>
<evidence type="ECO:0000313" key="2">
    <source>
        <dbReference type="Proteomes" id="UP000002534"/>
    </source>
</evidence>
<reference evidence="1 2" key="2">
    <citation type="journal article" date="2012" name="BMC Genomics">
        <title>The genome of Pelobacter carbinolicus reveals surprising metabolic capabilities and physiological features.</title>
        <authorList>
            <person name="Aklujkar M."/>
            <person name="Haveman S.A."/>
            <person name="Didonato R.Jr."/>
            <person name="Chertkov O."/>
            <person name="Han C.S."/>
            <person name="Land M.L."/>
            <person name="Brown P."/>
            <person name="Lovley D.R."/>
        </authorList>
    </citation>
    <scope>NUCLEOTIDE SEQUENCE [LARGE SCALE GENOMIC DNA]</scope>
    <source>
        <strain evidence="2">DSM 2380 / NBRC 103641 / GraBd1</strain>
    </source>
</reference>
<dbReference type="Proteomes" id="UP000002534">
    <property type="component" value="Chromosome"/>
</dbReference>
<accession>Q0C6T6</accession>
<name>Q0C6T6_SYNC1</name>
<dbReference type="KEGG" id="pca:Pcar_3231"/>
<evidence type="ECO:0000313" key="1">
    <source>
        <dbReference type="EMBL" id="ABI81851.1"/>
    </source>
</evidence>